<feature type="compositionally biased region" description="Acidic residues" evidence="4">
    <location>
        <begin position="601"/>
        <end position="610"/>
    </location>
</feature>
<feature type="region of interest" description="Disordered" evidence="4">
    <location>
        <begin position="520"/>
        <end position="545"/>
    </location>
</feature>
<feature type="domain" description="Clp R" evidence="5">
    <location>
        <begin position="8"/>
        <end position="170"/>
    </location>
</feature>
<keyword evidence="9" id="KW-1185">Reference proteome</keyword>
<keyword evidence="2 3" id="KW-0677">Repeat</keyword>
<dbReference type="EMBL" id="JAATIQ010000013">
    <property type="protein sequence ID" value="KAF4401214.1"/>
    <property type="molecule type" value="Genomic_DNA"/>
</dbReference>
<dbReference type="InterPro" id="IPR004176">
    <property type="entry name" value="Clp_R_N"/>
</dbReference>
<evidence type="ECO:0000313" key="7">
    <source>
        <dbReference type="EMBL" id="KAF4401214.1"/>
    </source>
</evidence>
<feature type="compositionally biased region" description="Polar residues" evidence="4">
    <location>
        <begin position="806"/>
        <end position="817"/>
    </location>
</feature>
<evidence type="ECO:0000256" key="2">
    <source>
        <dbReference type="ARBA" id="ARBA00022737"/>
    </source>
</evidence>
<dbReference type="Proteomes" id="UP000525078">
    <property type="component" value="Unassembled WGS sequence"/>
</dbReference>
<accession>A0A7J6E6P3</accession>
<dbReference type="AlphaFoldDB" id="A0A7J6E6P3"/>
<dbReference type="Pfam" id="PF02861">
    <property type="entry name" value="Clp_N"/>
    <property type="match status" value="1"/>
</dbReference>
<evidence type="ECO:0000313" key="6">
    <source>
        <dbReference type="EMBL" id="KAF4354077.1"/>
    </source>
</evidence>
<dbReference type="Gene3D" id="1.10.1780.10">
    <property type="entry name" value="Clp, N-terminal domain"/>
    <property type="match status" value="1"/>
</dbReference>
<dbReference type="PANTHER" id="PTHR43572">
    <property type="entry name" value="CHAPERONE PROTEIN CLPD, CHLOROPLASTIC"/>
    <property type="match status" value="1"/>
</dbReference>
<dbReference type="InterPro" id="IPR051650">
    <property type="entry name" value="SL_signaling_regulator"/>
</dbReference>
<evidence type="ECO:0000256" key="1">
    <source>
        <dbReference type="ARBA" id="ARBA00008675"/>
    </source>
</evidence>
<name>A0A7J6E6P3_CANSA</name>
<sequence>MRGGICTVQQALTAEATSLVKQAVSLAKRRGHAQVTPLHVASAMLATSTGLLRKACLQCHSHPLQCKALELCFNVALNRLPASSPSPLLGPHYVNPSFSNALVAAFKRAQAHQRRGSVENQQQPILALKIELEQLIISILDDPSVSRVMREAGFSSTLVKSRVEQAVSLEVCSQSPGSNNGQSKESVKPLNGLIGSHHHVSQSLPSSQYPVSVSKPFDQIRQEDVNNVLNVMLNKRKNTVIVGESLATAEGIARGVMETFERGNTSGNYRYLQFISFPLFSLRNISKEEVEQKLMELRCVVKSYMGRGVVLYLGDLTWVSEFWSSCSQQRRNSYFAMDQIFMELKRLVSGIGDTSGRVWLMGISTFQTYMKCKTGHPSLETIWELHPLTIPVGSLSLSLKFESDVEAEVSTIMTSKDKSGLETAEENNKHLISCCAADCSCNNLDKRNITNSSTVSTLPSWLQKCTEENKKNTTKNQEYCITVGDLCKKWNSFCSSGPNKYSNFAEKPFNFSSLSPTNSHDCNQGLHDHQSQQSRPVTTFGPKQQSPKEYQFWVLENSDDGYESNVKMFIPEENDDEPAVAKPELLSNPNSSPNSASSSEVMEEDQDEDLPSFKELNSENLRILCDEMEKNVPWQKGIIPDIATTILQCRSGMSQRRGKFKLKEEKEESCWLFFLGADSKGKEKIARTLAKLVFGSQNEFVSIGLSSFSSSARADNSTTEEYSKINKRTRNESGCSYVQRFGEAVNQNPHRVFFMEDLEEVDHYSQKGIKNAIESGRITLPDGETVPLKDAIVVFSCESFMSSVSRASSPTRGQKSSDAIIIKENNDDGPDTEDKTPCVSLDLNIAFEDDHHEDHDEDSDSHVGLLEAVDRKFIFLG</sequence>
<dbReference type="SUPFAM" id="SSF81923">
    <property type="entry name" value="Double Clp-N motif"/>
    <property type="match status" value="1"/>
</dbReference>
<evidence type="ECO:0000256" key="3">
    <source>
        <dbReference type="PROSITE-ProRule" id="PRU01251"/>
    </source>
</evidence>
<evidence type="ECO:0000256" key="4">
    <source>
        <dbReference type="SAM" id="MobiDB-lite"/>
    </source>
</evidence>
<dbReference type="Pfam" id="PF23569">
    <property type="entry name" value="NBD_SMAX1"/>
    <property type="match status" value="1"/>
</dbReference>
<proteinExistence type="inferred from homology"/>
<dbReference type="InterPro" id="IPR027417">
    <property type="entry name" value="P-loop_NTPase"/>
</dbReference>
<dbReference type="SUPFAM" id="SSF52540">
    <property type="entry name" value="P-loop containing nucleoside triphosphate hydrolases"/>
    <property type="match status" value="1"/>
</dbReference>
<dbReference type="EMBL" id="JAATIP010000285">
    <property type="protein sequence ID" value="KAF4354077.1"/>
    <property type="molecule type" value="Genomic_DNA"/>
</dbReference>
<feature type="region of interest" description="Disordered" evidence="4">
    <location>
        <begin position="580"/>
        <end position="612"/>
    </location>
</feature>
<feature type="compositionally biased region" description="Low complexity" evidence="4">
    <location>
        <begin position="587"/>
        <end position="599"/>
    </location>
</feature>
<feature type="compositionally biased region" description="Polar residues" evidence="4">
    <location>
        <begin position="531"/>
        <end position="545"/>
    </location>
</feature>
<reference evidence="8 9" key="1">
    <citation type="journal article" date="2020" name="bioRxiv">
        <title>Sequence and annotation of 42 cannabis genomes reveals extensive copy number variation in cannabinoid synthesis and pathogen resistance genes.</title>
        <authorList>
            <person name="Mckernan K.J."/>
            <person name="Helbert Y."/>
            <person name="Kane L.T."/>
            <person name="Ebling H."/>
            <person name="Zhang L."/>
            <person name="Liu B."/>
            <person name="Eaton Z."/>
            <person name="Mclaughlin S."/>
            <person name="Kingan S."/>
            <person name="Baybayan P."/>
            <person name="Concepcion G."/>
            <person name="Jordan M."/>
            <person name="Riva A."/>
            <person name="Barbazuk W."/>
            <person name="Harkins T."/>
        </authorList>
    </citation>
    <scope>NUCLEOTIDE SEQUENCE [LARGE SCALE GENOMIC DNA]</scope>
    <source>
        <strain evidence="8 9">cv. Jamaican Lion 4</strain>
        <strain evidence="7">Father</strain>
        <strain evidence="6">Mother</strain>
        <tissue evidence="6">Leaf</tissue>
    </source>
</reference>
<evidence type="ECO:0000313" key="9">
    <source>
        <dbReference type="Proteomes" id="UP000583929"/>
    </source>
</evidence>
<evidence type="ECO:0000259" key="5">
    <source>
        <dbReference type="PROSITE" id="PS51903"/>
    </source>
</evidence>
<dbReference type="InterPro" id="IPR058680">
    <property type="entry name" value="NBD_SMAX1-like"/>
</dbReference>
<dbReference type="PROSITE" id="PS51903">
    <property type="entry name" value="CLP_R"/>
    <property type="match status" value="1"/>
</dbReference>
<dbReference type="PANTHER" id="PTHR43572:SF7">
    <property type="entry name" value="CLP R DOMAIN-CONTAINING PROTEIN"/>
    <property type="match status" value="1"/>
</dbReference>
<organism evidence="6 8">
    <name type="scientific">Cannabis sativa</name>
    <name type="common">Hemp</name>
    <name type="synonym">Marijuana</name>
    <dbReference type="NCBI Taxonomy" id="3483"/>
    <lineage>
        <taxon>Eukaryota</taxon>
        <taxon>Viridiplantae</taxon>
        <taxon>Streptophyta</taxon>
        <taxon>Embryophyta</taxon>
        <taxon>Tracheophyta</taxon>
        <taxon>Spermatophyta</taxon>
        <taxon>Magnoliopsida</taxon>
        <taxon>eudicotyledons</taxon>
        <taxon>Gunneridae</taxon>
        <taxon>Pentapetalae</taxon>
        <taxon>rosids</taxon>
        <taxon>fabids</taxon>
        <taxon>Rosales</taxon>
        <taxon>Cannabaceae</taxon>
        <taxon>Cannabis</taxon>
    </lineage>
</organism>
<feature type="region of interest" description="Disordered" evidence="4">
    <location>
        <begin position="806"/>
        <end position="834"/>
    </location>
</feature>
<gene>
    <name evidence="6" type="ORF">F8388_002477</name>
    <name evidence="7" type="ORF">G4B88_014055</name>
</gene>
<evidence type="ECO:0000313" key="8">
    <source>
        <dbReference type="Proteomes" id="UP000525078"/>
    </source>
</evidence>
<protein>
    <recommendedName>
        <fullName evidence="5">Clp R domain-containing protein</fullName>
    </recommendedName>
</protein>
<dbReference type="Proteomes" id="UP000583929">
    <property type="component" value="Unassembled WGS sequence"/>
</dbReference>
<dbReference type="Gene3D" id="3.40.50.300">
    <property type="entry name" value="P-loop containing nucleotide triphosphate hydrolases"/>
    <property type="match status" value="1"/>
</dbReference>
<comment type="caution">
    <text evidence="6">The sequence shown here is derived from an EMBL/GenBank/DDBJ whole genome shotgun (WGS) entry which is preliminary data.</text>
</comment>
<comment type="similarity">
    <text evidence="1">Belongs to the ClpA/ClpB family.</text>
</comment>
<dbReference type="InterPro" id="IPR036628">
    <property type="entry name" value="Clp_N_dom_sf"/>
</dbReference>